<name>A0A109GIG6_BACMY</name>
<protein>
    <recommendedName>
        <fullName evidence="3">Lipoprotein</fullName>
    </recommendedName>
</protein>
<sequence length="194" mass="22665">MKLISKYILVCFFILSISFLVSCQKKVDEPIVNIEDTLTEKGNLKSIQLQEIKKNTIYEQVFFGNENGNDFFQGQIDRNDIAIEDKLLDKNLKSGVIPENYYVFLTGVTNKKKPTYLLGRIEQIDGKVIQWKQEVKSVQRKDANGVYQYDVYQYEVGFPKFEGERANVSFRYIWLNKENKCYGVADQLFILKKI</sequence>
<dbReference type="AlphaFoldDB" id="A0A109GIG6"/>
<proteinExistence type="predicted"/>
<dbReference type="PROSITE" id="PS51257">
    <property type="entry name" value="PROKAR_LIPOPROTEIN"/>
    <property type="match status" value="1"/>
</dbReference>
<dbReference type="Proteomes" id="UP000065797">
    <property type="component" value="Unassembled WGS sequence"/>
</dbReference>
<gene>
    <name evidence="1" type="ORF">AWW70_05675</name>
</gene>
<evidence type="ECO:0000313" key="2">
    <source>
        <dbReference type="Proteomes" id="UP000065797"/>
    </source>
</evidence>
<dbReference type="RefSeq" id="WP_060749251.1">
    <property type="nucleotide sequence ID" value="NZ_LRPH01000027.1"/>
</dbReference>
<dbReference type="EMBL" id="LRPH01000027">
    <property type="protein sequence ID" value="KWU67355.1"/>
    <property type="molecule type" value="Genomic_DNA"/>
</dbReference>
<reference evidence="1 2" key="1">
    <citation type="submission" date="2016-01" db="EMBL/GenBank/DDBJ databases">
        <authorList>
            <person name="McClelland M."/>
            <person name="Jain A."/>
            <person name="Saraogi P."/>
            <person name="Mendelson R."/>
            <person name="Westerman R."/>
            <person name="SanMiguel P."/>
            <person name="Csonka L."/>
        </authorList>
    </citation>
    <scope>NUCLEOTIDE SEQUENCE [LARGE SCALE GENOMIC DNA]</scope>
    <source>
        <strain evidence="1 2">PE8-15</strain>
    </source>
</reference>
<organism evidence="1 2">
    <name type="scientific">Bacillus mycoides</name>
    <dbReference type="NCBI Taxonomy" id="1405"/>
    <lineage>
        <taxon>Bacteria</taxon>
        <taxon>Bacillati</taxon>
        <taxon>Bacillota</taxon>
        <taxon>Bacilli</taxon>
        <taxon>Bacillales</taxon>
        <taxon>Bacillaceae</taxon>
        <taxon>Bacillus</taxon>
        <taxon>Bacillus cereus group</taxon>
    </lineage>
</organism>
<comment type="caution">
    <text evidence="1">The sequence shown here is derived from an EMBL/GenBank/DDBJ whole genome shotgun (WGS) entry which is preliminary data.</text>
</comment>
<evidence type="ECO:0008006" key="3">
    <source>
        <dbReference type="Google" id="ProtNLM"/>
    </source>
</evidence>
<accession>A0A109GIG6</accession>
<evidence type="ECO:0000313" key="1">
    <source>
        <dbReference type="EMBL" id="KWU67355.1"/>
    </source>
</evidence>